<dbReference type="GO" id="GO:0016887">
    <property type="term" value="F:ATP hydrolysis activity"/>
    <property type="evidence" value="ECO:0007669"/>
    <property type="project" value="InterPro"/>
</dbReference>
<dbReference type="SMART" id="SM00382">
    <property type="entry name" value="AAA"/>
    <property type="match status" value="1"/>
</dbReference>
<evidence type="ECO:0000259" key="9">
    <source>
        <dbReference type="PROSITE" id="PS50929"/>
    </source>
</evidence>
<feature type="domain" description="ABC transmembrane type-1" evidence="9">
    <location>
        <begin position="37"/>
        <end position="329"/>
    </location>
</feature>
<dbReference type="CDD" id="cd18544">
    <property type="entry name" value="ABC_6TM_TmrA_like"/>
    <property type="match status" value="1"/>
</dbReference>
<evidence type="ECO:0000259" key="8">
    <source>
        <dbReference type="PROSITE" id="PS50893"/>
    </source>
</evidence>
<name>A0A2G6MSH9_9BACT</name>
<accession>A0A2G6MSH9</accession>
<feature type="transmembrane region" description="Helical" evidence="7">
    <location>
        <begin position="32"/>
        <end position="52"/>
    </location>
</feature>
<evidence type="ECO:0000256" key="1">
    <source>
        <dbReference type="ARBA" id="ARBA00004651"/>
    </source>
</evidence>
<keyword evidence="2 7" id="KW-0812">Transmembrane</keyword>
<keyword evidence="6 7" id="KW-0472">Membrane</keyword>
<evidence type="ECO:0000256" key="2">
    <source>
        <dbReference type="ARBA" id="ARBA00022692"/>
    </source>
</evidence>
<dbReference type="PANTHER" id="PTHR43394:SF1">
    <property type="entry name" value="ATP-BINDING CASSETTE SUB-FAMILY B MEMBER 10, MITOCHONDRIAL"/>
    <property type="match status" value="1"/>
</dbReference>
<dbReference type="Pfam" id="PF00005">
    <property type="entry name" value="ABC_tran"/>
    <property type="match status" value="1"/>
</dbReference>
<dbReference type="Gene3D" id="1.20.1560.10">
    <property type="entry name" value="ABC transporter type 1, transmembrane domain"/>
    <property type="match status" value="1"/>
</dbReference>
<dbReference type="Pfam" id="PF00664">
    <property type="entry name" value="ABC_membrane"/>
    <property type="match status" value="1"/>
</dbReference>
<dbReference type="GO" id="GO:0005524">
    <property type="term" value="F:ATP binding"/>
    <property type="evidence" value="ECO:0007669"/>
    <property type="project" value="UniProtKB-KW"/>
</dbReference>
<dbReference type="EMBL" id="PDTI01000038">
    <property type="protein sequence ID" value="PIE62569.1"/>
    <property type="molecule type" value="Genomic_DNA"/>
</dbReference>
<evidence type="ECO:0000256" key="3">
    <source>
        <dbReference type="ARBA" id="ARBA00022741"/>
    </source>
</evidence>
<proteinExistence type="predicted"/>
<comment type="caution">
    <text evidence="10">The sequence shown here is derived from an EMBL/GenBank/DDBJ whole genome shotgun (WGS) entry which is preliminary data.</text>
</comment>
<dbReference type="GO" id="GO:0015421">
    <property type="term" value="F:ABC-type oligopeptide transporter activity"/>
    <property type="evidence" value="ECO:0007669"/>
    <property type="project" value="TreeGrafter"/>
</dbReference>
<gene>
    <name evidence="10" type="ORF">CSA25_04545</name>
</gene>
<dbReference type="InterPro" id="IPR036640">
    <property type="entry name" value="ABC1_TM_sf"/>
</dbReference>
<keyword evidence="3" id="KW-0547">Nucleotide-binding</keyword>
<dbReference type="AlphaFoldDB" id="A0A2G6MSH9"/>
<dbReference type="PROSITE" id="PS50929">
    <property type="entry name" value="ABC_TM1F"/>
    <property type="match status" value="1"/>
</dbReference>
<evidence type="ECO:0000313" key="10">
    <source>
        <dbReference type="EMBL" id="PIE62569.1"/>
    </source>
</evidence>
<keyword evidence="4 10" id="KW-0067">ATP-binding</keyword>
<dbReference type="PROSITE" id="PS00211">
    <property type="entry name" value="ABC_TRANSPORTER_1"/>
    <property type="match status" value="1"/>
</dbReference>
<dbReference type="InterPro" id="IPR003439">
    <property type="entry name" value="ABC_transporter-like_ATP-bd"/>
</dbReference>
<feature type="transmembrane region" description="Helical" evidence="7">
    <location>
        <begin position="266"/>
        <end position="290"/>
    </location>
</feature>
<dbReference type="InterPro" id="IPR017871">
    <property type="entry name" value="ABC_transporter-like_CS"/>
</dbReference>
<dbReference type="InterPro" id="IPR011527">
    <property type="entry name" value="ABC1_TM_dom"/>
</dbReference>
<evidence type="ECO:0000256" key="7">
    <source>
        <dbReference type="SAM" id="Phobius"/>
    </source>
</evidence>
<evidence type="ECO:0000256" key="5">
    <source>
        <dbReference type="ARBA" id="ARBA00022989"/>
    </source>
</evidence>
<feature type="transmembrane region" description="Helical" evidence="7">
    <location>
        <begin position="86"/>
        <end position="107"/>
    </location>
</feature>
<dbReference type="GO" id="GO:0005886">
    <property type="term" value="C:plasma membrane"/>
    <property type="evidence" value="ECO:0007669"/>
    <property type="project" value="UniProtKB-SubCell"/>
</dbReference>
<dbReference type="InterPro" id="IPR003593">
    <property type="entry name" value="AAA+_ATPase"/>
</dbReference>
<evidence type="ECO:0000256" key="4">
    <source>
        <dbReference type="ARBA" id="ARBA00022840"/>
    </source>
</evidence>
<keyword evidence="5 7" id="KW-1133">Transmembrane helix</keyword>
<sequence>MNPSHAFSQEEKRVRLADLALFKSLIPYVRPYAWMLALTTFLVFMVTGFELFQPWLIQQAIDGFILVSGDPGFSILGVNIERFSVFGIGFGVVILAGFILDFSQAMFMEYTGQKIMLNLRCRLFAHMTDLPVVYFDKNTSGRLVARVAGDIENMNEMFTNVLIFIFKDLVLMAGVFVILFFTNHRLTFYLSLLIPVIVVGVVYFSGILRRVFRTLRQKNAEINHRFSEAITGIRAIQTCMAGLHFIREFKRLNLAHFRAAMAHIRVFAVFMPMVGLMGIVAVAVIIWNGSFMVQDQGLTIGELTAFLTYMKLFFRPLRELSEKFNLLQSALASAERVITVLNTPRTRQDTRVKGADPGGIRHLAFEEVSFSYTAGVPVLKQINFSLEKGRSLGIVGQTGAGKSTLINLAAGFYRPTGGRILINGHDYMHMDITGIRNYIALVMQAPILFSGTVRENLVRQLDGDCRRDHQWDDQRLERALENADCAFLFDKFAGLDTMLHDGGRPLSSGEKQLVCIARAFAFNPDLIVFDEATSYMDSQSEVKTHEAMKKLMQGRLSIIIAHRLSTVKSCDHILVLRNGQIIEQGGHEQLYRAGGEYARLLEKEQIGSRSIQHSVTARR</sequence>
<protein>
    <submittedName>
        <fullName evidence="10">Multidrug ABC transporter ATP-binding protein</fullName>
    </submittedName>
</protein>
<comment type="subcellular location">
    <subcellularLocation>
        <location evidence="1">Cell membrane</location>
        <topology evidence="1">Multi-pass membrane protein</topology>
    </subcellularLocation>
</comment>
<dbReference type="SUPFAM" id="SSF90123">
    <property type="entry name" value="ABC transporter transmembrane region"/>
    <property type="match status" value="1"/>
</dbReference>
<dbReference type="InterPro" id="IPR027417">
    <property type="entry name" value="P-loop_NTPase"/>
</dbReference>
<dbReference type="InterPro" id="IPR039421">
    <property type="entry name" value="Type_1_exporter"/>
</dbReference>
<dbReference type="SUPFAM" id="SSF52540">
    <property type="entry name" value="P-loop containing nucleoside triphosphate hydrolases"/>
    <property type="match status" value="1"/>
</dbReference>
<feature type="transmembrane region" description="Helical" evidence="7">
    <location>
        <begin position="188"/>
        <end position="208"/>
    </location>
</feature>
<evidence type="ECO:0000313" key="11">
    <source>
        <dbReference type="Proteomes" id="UP000231203"/>
    </source>
</evidence>
<dbReference type="PANTHER" id="PTHR43394">
    <property type="entry name" value="ATP-DEPENDENT PERMEASE MDL1, MITOCHONDRIAL"/>
    <property type="match status" value="1"/>
</dbReference>
<feature type="domain" description="ABC transporter" evidence="8">
    <location>
        <begin position="363"/>
        <end position="603"/>
    </location>
</feature>
<dbReference type="Gene3D" id="3.40.50.300">
    <property type="entry name" value="P-loop containing nucleotide triphosphate hydrolases"/>
    <property type="match status" value="1"/>
</dbReference>
<dbReference type="PROSITE" id="PS50893">
    <property type="entry name" value="ABC_TRANSPORTER_2"/>
    <property type="match status" value="1"/>
</dbReference>
<evidence type="ECO:0000256" key="6">
    <source>
        <dbReference type="ARBA" id="ARBA00023136"/>
    </source>
</evidence>
<reference evidence="10 11" key="1">
    <citation type="submission" date="2017-10" db="EMBL/GenBank/DDBJ databases">
        <title>Novel microbial diversity and functional potential in the marine mammal oral microbiome.</title>
        <authorList>
            <person name="Dudek N.K."/>
            <person name="Sun C.L."/>
            <person name="Burstein D."/>
            <person name="Kantor R.S."/>
            <person name="Aliaga Goltsman D.S."/>
            <person name="Bik E.M."/>
            <person name="Thomas B.C."/>
            <person name="Banfield J.F."/>
            <person name="Relman D.A."/>
        </authorList>
    </citation>
    <scope>NUCLEOTIDE SEQUENCE [LARGE SCALE GENOMIC DNA]</scope>
    <source>
        <strain evidence="10">DOLJORAL78_47_202</strain>
    </source>
</reference>
<feature type="transmembrane region" description="Helical" evidence="7">
    <location>
        <begin position="161"/>
        <end position="182"/>
    </location>
</feature>
<dbReference type="Proteomes" id="UP000231203">
    <property type="component" value="Unassembled WGS sequence"/>
</dbReference>
<organism evidence="10 11">
    <name type="scientific">Desulfobacter postgatei</name>
    <dbReference type="NCBI Taxonomy" id="2293"/>
    <lineage>
        <taxon>Bacteria</taxon>
        <taxon>Pseudomonadati</taxon>
        <taxon>Thermodesulfobacteriota</taxon>
        <taxon>Desulfobacteria</taxon>
        <taxon>Desulfobacterales</taxon>
        <taxon>Desulfobacteraceae</taxon>
        <taxon>Desulfobacter</taxon>
    </lineage>
</organism>